<dbReference type="Pfam" id="PF20684">
    <property type="entry name" value="Fung_rhodopsin"/>
    <property type="match status" value="1"/>
</dbReference>
<keyword evidence="3 7" id="KW-1133">Transmembrane helix</keyword>
<evidence type="ECO:0000313" key="9">
    <source>
        <dbReference type="EMBL" id="SPO05451.1"/>
    </source>
</evidence>
<feature type="transmembrane region" description="Helical" evidence="7">
    <location>
        <begin position="144"/>
        <end position="165"/>
    </location>
</feature>
<dbReference type="InterPro" id="IPR052337">
    <property type="entry name" value="SAT4-like"/>
</dbReference>
<protein>
    <submittedName>
        <fullName evidence="9">Related to integral membrane protein PTH11</fullName>
    </submittedName>
</protein>
<evidence type="ECO:0000256" key="5">
    <source>
        <dbReference type="ARBA" id="ARBA00038359"/>
    </source>
</evidence>
<evidence type="ECO:0000256" key="2">
    <source>
        <dbReference type="ARBA" id="ARBA00022692"/>
    </source>
</evidence>
<dbReference type="Proteomes" id="UP001187682">
    <property type="component" value="Unassembled WGS sequence"/>
</dbReference>
<feature type="transmembrane region" description="Helical" evidence="7">
    <location>
        <begin position="31"/>
        <end position="52"/>
    </location>
</feature>
<feature type="compositionally biased region" description="Basic and acidic residues" evidence="6">
    <location>
        <begin position="405"/>
        <end position="416"/>
    </location>
</feature>
<dbReference type="PANTHER" id="PTHR33048">
    <property type="entry name" value="PTH11-LIKE INTEGRAL MEMBRANE PROTEIN (AFU_ORTHOLOGUE AFUA_5G11245)"/>
    <property type="match status" value="1"/>
</dbReference>
<accession>A0AAE8N2X6</accession>
<feature type="transmembrane region" description="Helical" evidence="7">
    <location>
        <begin position="193"/>
        <end position="215"/>
    </location>
</feature>
<dbReference type="GO" id="GO:0016020">
    <property type="term" value="C:membrane"/>
    <property type="evidence" value="ECO:0007669"/>
    <property type="project" value="UniProtKB-SubCell"/>
</dbReference>
<feature type="transmembrane region" description="Helical" evidence="7">
    <location>
        <begin position="227"/>
        <end position="252"/>
    </location>
</feature>
<feature type="compositionally biased region" description="Basic and acidic residues" evidence="6">
    <location>
        <begin position="344"/>
        <end position="360"/>
    </location>
</feature>
<name>A0AAE8N2X6_9PEZI</name>
<keyword evidence="4 7" id="KW-0472">Membrane</keyword>
<feature type="region of interest" description="Disordered" evidence="6">
    <location>
        <begin position="302"/>
        <end position="375"/>
    </location>
</feature>
<evidence type="ECO:0000256" key="1">
    <source>
        <dbReference type="ARBA" id="ARBA00004141"/>
    </source>
</evidence>
<feature type="transmembrane region" description="Helical" evidence="7">
    <location>
        <begin position="110"/>
        <end position="132"/>
    </location>
</feature>
<evidence type="ECO:0000256" key="3">
    <source>
        <dbReference type="ARBA" id="ARBA00022989"/>
    </source>
</evidence>
<comment type="caution">
    <text evidence="9">The sequence shown here is derived from an EMBL/GenBank/DDBJ whole genome shotgun (WGS) entry which is preliminary data.</text>
</comment>
<evidence type="ECO:0000313" key="10">
    <source>
        <dbReference type="Proteomes" id="UP001187682"/>
    </source>
</evidence>
<feature type="compositionally biased region" description="Polar residues" evidence="6">
    <location>
        <begin position="390"/>
        <end position="404"/>
    </location>
</feature>
<proteinExistence type="inferred from homology"/>
<dbReference type="AlphaFoldDB" id="A0AAE8N2X6"/>
<sequence length="416" mass="46040">MNTAILEPRGPGYGPAPNVIDIPTPPLQAGALSIMFGLLGVALIVVALRLWTRTTMRTLGIDDLLCSFALLADILVCGSLYMFLKLNYYGWEDEKVPDDWDSTAGLWWNFFEQICYNPVLAFVKCSVLCFIMRIGGHKDAIFRAIWVLMGITIAHAIAVFFGALFQCVPIEANWHPELRADPNTRCIDNSFHIIQSAITIATDLAILVLPFWIFLGLRMPRATKIAVLGIFTIGACVPIVAIVRLINLYRLLYLGEKARHHNIAYVWTAVETNLAVISCSMPALRPLLSRWYPTLSGGGNSSGMRNGPVYGNSRRRTGGSSTVQAGSAGGSRHYNRDSTNYMLDELRPSWKQSRKTEARGRSPTGSEEEIIPNSGIMRTTNFNVVYESAGQSVERSDTGSNMSKEASHTTHVTEYR</sequence>
<evidence type="ECO:0000256" key="7">
    <source>
        <dbReference type="SAM" id="Phobius"/>
    </source>
</evidence>
<feature type="region of interest" description="Disordered" evidence="6">
    <location>
        <begin position="390"/>
        <end position="416"/>
    </location>
</feature>
<dbReference type="InterPro" id="IPR049326">
    <property type="entry name" value="Rhodopsin_dom_fungi"/>
</dbReference>
<keyword evidence="2 7" id="KW-0812">Transmembrane</keyword>
<evidence type="ECO:0000256" key="6">
    <source>
        <dbReference type="SAM" id="MobiDB-lite"/>
    </source>
</evidence>
<dbReference type="PANTHER" id="PTHR33048:SF47">
    <property type="entry name" value="INTEGRAL MEMBRANE PROTEIN-RELATED"/>
    <property type="match status" value="1"/>
</dbReference>
<comment type="similarity">
    <text evidence="5">Belongs to the SAT4 family.</text>
</comment>
<keyword evidence="10" id="KW-1185">Reference proteome</keyword>
<organism evidence="9 10">
    <name type="scientific">Cephalotrichum gorgonifer</name>
    <dbReference type="NCBI Taxonomy" id="2041049"/>
    <lineage>
        <taxon>Eukaryota</taxon>
        <taxon>Fungi</taxon>
        <taxon>Dikarya</taxon>
        <taxon>Ascomycota</taxon>
        <taxon>Pezizomycotina</taxon>
        <taxon>Sordariomycetes</taxon>
        <taxon>Hypocreomycetidae</taxon>
        <taxon>Microascales</taxon>
        <taxon>Microascaceae</taxon>
        <taxon>Cephalotrichum</taxon>
    </lineage>
</organism>
<gene>
    <name evidence="9" type="ORF">DNG_08138</name>
</gene>
<dbReference type="EMBL" id="ONZQ02000013">
    <property type="protein sequence ID" value="SPO05451.1"/>
    <property type="molecule type" value="Genomic_DNA"/>
</dbReference>
<reference evidence="9" key="1">
    <citation type="submission" date="2018-03" db="EMBL/GenBank/DDBJ databases">
        <authorList>
            <person name="Guldener U."/>
        </authorList>
    </citation>
    <scope>NUCLEOTIDE SEQUENCE</scope>
</reference>
<comment type="subcellular location">
    <subcellularLocation>
        <location evidence="1">Membrane</location>
        <topology evidence="1">Multi-pass membrane protein</topology>
    </subcellularLocation>
</comment>
<feature type="domain" description="Rhodopsin" evidence="8">
    <location>
        <begin position="48"/>
        <end position="290"/>
    </location>
</feature>
<evidence type="ECO:0000259" key="8">
    <source>
        <dbReference type="Pfam" id="PF20684"/>
    </source>
</evidence>
<evidence type="ECO:0000256" key="4">
    <source>
        <dbReference type="ARBA" id="ARBA00023136"/>
    </source>
</evidence>
<feature type="transmembrane region" description="Helical" evidence="7">
    <location>
        <begin position="64"/>
        <end position="84"/>
    </location>
</feature>